<sequence length="181" mass="20641">MASKLELGPGPHINNQMGKDKGVSIVNYVDDESSWSISSDDDYIVFCFRKNGAFDVAKDYKKSVKCEAQRVVEEKHKHSGHVNRKLEYVTYGNLDEERSAKQWDIDQHHQNCATLLKEDEKKESKCLSRNQHKDSIIRTCQVEEIEECEMVYAESRDSNQSGDSTVGRYASKEAEDLVCGI</sequence>
<dbReference type="Proteomes" id="UP001386955">
    <property type="component" value="Unassembled WGS sequence"/>
</dbReference>
<evidence type="ECO:0000313" key="1">
    <source>
        <dbReference type="EMBL" id="KAK7411307.1"/>
    </source>
</evidence>
<name>A0AAN9T317_PSOTE</name>
<accession>A0AAN9T317</accession>
<dbReference type="EMBL" id="JAYMYS010000001">
    <property type="protein sequence ID" value="KAK7411307.1"/>
    <property type="molecule type" value="Genomic_DNA"/>
</dbReference>
<gene>
    <name evidence="1" type="ORF">VNO78_02740</name>
</gene>
<reference evidence="1 2" key="1">
    <citation type="submission" date="2024-01" db="EMBL/GenBank/DDBJ databases">
        <title>The genomes of 5 underutilized Papilionoideae crops provide insights into root nodulation and disease resistanc.</title>
        <authorList>
            <person name="Jiang F."/>
        </authorList>
    </citation>
    <scope>NUCLEOTIDE SEQUENCE [LARGE SCALE GENOMIC DNA]</scope>
    <source>
        <strain evidence="1">DUOXIRENSHENG_FW03</strain>
        <tissue evidence="1">Leaves</tissue>
    </source>
</reference>
<evidence type="ECO:0000313" key="2">
    <source>
        <dbReference type="Proteomes" id="UP001386955"/>
    </source>
</evidence>
<comment type="caution">
    <text evidence="1">The sequence shown here is derived from an EMBL/GenBank/DDBJ whole genome shotgun (WGS) entry which is preliminary data.</text>
</comment>
<proteinExistence type="predicted"/>
<keyword evidence="2" id="KW-1185">Reference proteome</keyword>
<protein>
    <submittedName>
        <fullName evidence="1">Uncharacterized protein</fullName>
    </submittedName>
</protein>
<dbReference type="AlphaFoldDB" id="A0AAN9T317"/>
<organism evidence="1 2">
    <name type="scientific">Psophocarpus tetragonolobus</name>
    <name type="common">Winged bean</name>
    <name type="synonym">Dolichos tetragonolobus</name>
    <dbReference type="NCBI Taxonomy" id="3891"/>
    <lineage>
        <taxon>Eukaryota</taxon>
        <taxon>Viridiplantae</taxon>
        <taxon>Streptophyta</taxon>
        <taxon>Embryophyta</taxon>
        <taxon>Tracheophyta</taxon>
        <taxon>Spermatophyta</taxon>
        <taxon>Magnoliopsida</taxon>
        <taxon>eudicotyledons</taxon>
        <taxon>Gunneridae</taxon>
        <taxon>Pentapetalae</taxon>
        <taxon>rosids</taxon>
        <taxon>fabids</taxon>
        <taxon>Fabales</taxon>
        <taxon>Fabaceae</taxon>
        <taxon>Papilionoideae</taxon>
        <taxon>50 kb inversion clade</taxon>
        <taxon>NPAAA clade</taxon>
        <taxon>indigoferoid/millettioid clade</taxon>
        <taxon>Phaseoleae</taxon>
        <taxon>Psophocarpus</taxon>
    </lineage>
</organism>